<accession>A0A2I0JXV8</accession>
<sequence length="128" mass="14135">MKDLGYFSASGQRGREVAARLGFGKGKKMSWVPLDLEVQQVTKTTKDSDSRSHRVRRCSSPKLESLITRRWPPLNKDRLSGEASLRQSHNCPSGEASFSVDQQAIAPAAMSAFGISTTNRPSREVGLW</sequence>
<dbReference type="EMBL" id="PGOL01001070">
    <property type="protein sequence ID" value="PKI61159.1"/>
    <property type="molecule type" value="Genomic_DNA"/>
</dbReference>
<keyword evidence="2" id="KW-1185">Reference proteome</keyword>
<dbReference type="AlphaFoldDB" id="A0A2I0JXV8"/>
<gene>
    <name evidence="1" type="ORF">CRG98_018479</name>
</gene>
<comment type="caution">
    <text evidence="1">The sequence shown here is derived from an EMBL/GenBank/DDBJ whole genome shotgun (WGS) entry which is preliminary data.</text>
</comment>
<reference evidence="1 2" key="1">
    <citation type="submission" date="2017-11" db="EMBL/GenBank/DDBJ databases">
        <title>De-novo sequencing of pomegranate (Punica granatum L.) genome.</title>
        <authorList>
            <person name="Akparov Z."/>
            <person name="Amiraslanov A."/>
            <person name="Hajiyeva S."/>
            <person name="Abbasov M."/>
            <person name="Kaur K."/>
            <person name="Hamwieh A."/>
            <person name="Solovyev V."/>
            <person name="Salamov A."/>
            <person name="Braich B."/>
            <person name="Kosarev P."/>
            <person name="Mahmoud A."/>
            <person name="Hajiyev E."/>
            <person name="Babayeva S."/>
            <person name="Izzatullayeva V."/>
            <person name="Mammadov A."/>
            <person name="Mammadov A."/>
            <person name="Sharifova S."/>
            <person name="Ojaghi J."/>
            <person name="Eynullazada K."/>
            <person name="Bayramov B."/>
            <person name="Abdulazimova A."/>
            <person name="Shahmuradov I."/>
        </authorList>
    </citation>
    <scope>NUCLEOTIDE SEQUENCE [LARGE SCALE GENOMIC DNA]</scope>
    <source>
        <strain evidence="2">cv. AG2017</strain>
        <tissue evidence="1">Leaf</tissue>
    </source>
</reference>
<dbReference type="Proteomes" id="UP000233551">
    <property type="component" value="Unassembled WGS sequence"/>
</dbReference>
<proteinExistence type="predicted"/>
<evidence type="ECO:0000313" key="1">
    <source>
        <dbReference type="EMBL" id="PKI61159.1"/>
    </source>
</evidence>
<protein>
    <submittedName>
        <fullName evidence="1">Uncharacterized protein</fullName>
    </submittedName>
</protein>
<evidence type="ECO:0000313" key="2">
    <source>
        <dbReference type="Proteomes" id="UP000233551"/>
    </source>
</evidence>
<organism evidence="1 2">
    <name type="scientific">Punica granatum</name>
    <name type="common">Pomegranate</name>
    <dbReference type="NCBI Taxonomy" id="22663"/>
    <lineage>
        <taxon>Eukaryota</taxon>
        <taxon>Viridiplantae</taxon>
        <taxon>Streptophyta</taxon>
        <taxon>Embryophyta</taxon>
        <taxon>Tracheophyta</taxon>
        <taxon>Spermatophyta</taxon>
        <taxon>Magnoliopsida</taxon>
        <taxon>eudicotyledons</taxon>
        <taxon>Gunneridae</taxon>
        <taxon>Pentapetalae</taxon>
        <taxon>rosids</taxon>
        <taxon>malvids</taxon>
        <taxon>Myrtales</taxon>
        <taxon>Lythraceae</taxon>
        <taxon>Punica</taxon>
    </lineage>
</organism>
<name>A0A2I0JXV8_PUNGR</name>